<dbReference type="SUPFAM" id="SSF56300">
    <property type="entry name" value="Metallo-dependent phosphatases"/>
    <property type="match status" value="1"/>
</dbReference>
<evidence type="ECO:0000313" key="3">
    <source>
        <dbReference type="Proteomes" id="UP001501116"/>
    </source>
</evidence>
<evidence type="ECO:0000259" key="1">
    <source>
        <dbReference type="Pfam" id="PF00149"/>
    </source>
</evidence>
<dbReference type="RefSeq" id="WP_344412734.1">
    <property type="nucleotide sequence ID" value="NZ_BAAANN010000002.1"/>
</dbReference>
<dbReference type="Proteomes" id="UP001501116">
    <property type="component" value="Unassembled WGS sequence"/>
</dbReference>
<dbReference type="InterPro" id="IPR004843">
    <property type="entry name" value="Calcineurin-like_PHP"/>
</dbReference>
<reference evidence="3" key="1">
    <citation type="journal article" date="2019" name="Int. J. Syst. Evol. Microbiol.">
        <title>The Global Catalogue of Microorganisms (GCM) 10K type strain sequencing project: providing services to taxonomists for standard genome sequencing and annotation.</title>
        <authorList>
            <consortium name="The Broad Institute Genomics Platform"/>
            <consortium name="The Broad Institute Genome Sequencing Center for Infectious Disease"/>
            <person name="Wu L."/>
            <person name="Ma J."/>
        </authorList>
    </citation>
    <scope>NUCLEOTIDE SEQUENCE [LARGE SCALE GENOMIC DNA]</scope>
    <source>
        <strain evidence="3">JCM 14545</strain>
    </source>
</reference>
<dbReference type="Pfam" id="PF00149">
    <property type="entry name" value="Metallophos"/>
    <property type="match status" value="1"/>
</dbReference>
<dbReference type="Gene3D" id="3.60.21.10">
    <property type="match status" value="1"/>
</dbReference>
<accession>A0ABP5BCV8</accession>
<organism evidence="2 3">
    <name type="scientific">Amycolatopsis minnesotensis</name>
    <dbReference type="NCBI Taxonomy" id="337894"/>
    <lineage>
        <taxon>Bacteria</taxon>
        <taxon>Bacillati</taxon>
        <taxon>Actinomycetota</taxon>
        <taxon>Actinomycetes</taxon>
        <taxon>Pseudonocardiales</taxon>
        <taxon>Pseudonocardiaceae</taxon>
        <taxon>Amycolatopsis</taxon>
    </lineage>
</organism>
<dbReference type="InterPro" id="IPR029052">
    <property type="entry name" value="Metallo-depent_PP-like"/>
</dbReference>
<protein>
    <recommendedName>
        <fullName evidence="1">Calcineurin-like phosphoesterase domain-containing protein</fullName>
    </recommendedName>
</protein>
<proteinExistence type="predicted"/>
<dbReference type="EMBL" id="BAAANN010000002">
    <property type="protein sequence ID" value="GAA1940196.1"/>
    <property type="molecule type" value="Genomic_DNA"/>
</dbReference>
<comment type="caution">
    <text evidence="2">The sequence shown here is derived from an EMBL/GenBank/DDBJ whole genome shotgun (WGS) entry which is preliminary data.</text>
</comment>
<evidence type="ECO:0000313" key="2">
    <source>
        <dbReference type="EMBL" id="GAA1940196.1"/>
    </source>
</evidence>
<gene>
    <name evidence="2" type="ORF">GCM10009754_04170</name>
</gene>
<sequence length="255" mass="27917">MTKKIVVISDTQMPYEDRKATKAVLRFIAEYQPDEVVQIGDLMDFPQPSRWSKGSAAEYEGSVFEDAAYAKKNFLTPLRESYDGPVGVIEGNHDLRPRTYLSKYAPALAESGAFSMEALLDFDGFGITRLPDFYGFAANWVMTHGHLGKISLSRIAGNTALGAAKKMGVSVIMGHTHRLGIGHHSTGYGGEIKKTVTGVEVGNLMDMRQAKYLEGGTADWQQGFAIAHVDGQHVRTEIIPIQARKFSVEGAVFSV</sequence>
<keyword evidence="3" id="KW-1185">Reference proteome</keyword>
<name>A0ABP5BCV8_9PSEU</name>
<feature type="domain" description="Calcineurin-like phosphoesterase" evidence="1">
    <location>
        <begin position="4"/>
        <end position="178"/>
    </location>
</feature>